<dbReference type="SMART" id="SM00235">
    <property type="entry name" value="ZnMc"/>
    <property type="match status" value="1"/>
</dbReference>
<evidence type="ECO:0000256" key="1">
    <source>
        <dbReference type="ARBA" id="ARBA00022670"/>
    </source>
</evidence>
<feature type="disulfide bond" evidence="10">
    <location>
        <begin position="59"/>
        <end position="214"/>
    </location>
</feature>
<comment type="cofactor">
    <cofactor evidence="10 11">
        <name>Zn(2+)</name>
        <dbReference type="ChEBI" id="CHEBI:29105"/>
    </cofactor>
    <text evidence="10 11">Binds 1 zinc ion per subunit.</text>
</comment>
<feature type="binding site" evidence="10">
    <location>
        <position position="111"/>
    </location>
    <ligand>
        <name>Zn(2+)</name>
        <dbReference type="ChEBI" id="CHEBI:29105"/>
        <note>catalytic</note>
    </ligand>
</feature>
<dbReference type="PRINTS" id="PR00480">
    <property type="entry name" value="ASTACIN"/>
</dbReference>
<proteinExistence type="predicted"/>
<dbReference type="PANTHER" id="PTHR10127:SF780">
    <property type="entry name" value="METALLOENDOPEPTIDASE"/>
    <property type="match status" value="1"/>
</dbReference>
<evidence type="ECO:0000313" key="13">
    <source>
        <dbReference type="Proteomes" id="UP000694866"/>
    </source>
</evidence>
<dbReference type="GO" id="GO:0004222">
    <property type="term" value="F:metalloendopeptidase activity"/>
    <property type="evidence" value="ECO:0007669"/>
    <property type="project" value="UniProtKB-UniRule"/>
</dbReference>
<dbReference type="CDD" id="cd04280">
    <property type="entry name" value="ZnMc_astacin_like"/>
    <property type="match status" value="1"/>
</dbReference>
<dbReference type="Gene3D" id="3.40.390.10">
    <property type="entry name" value="Collagenase (Catalytic Domain)"/>
    <property type="match status" value="1"/>
</dbReference>
<keyword evidence="2 10" id="KW-0479">Metal-binding</keyword>
<feature type="binding site" evidence="10">
    <location>
        <position position="121"/>
    </location>
    <ligand>
        <name>Zn(2+)</name>
        <dbReference type="ChEBI" id="CHEBI:29105"/>
        <note>catalytic</note>
    </ligand>
</feature>
<evidence type="ECO:0000256" key="5">
    <source>
        <dbReference type="ARBA" id="ARBA00022833"/>
    </source>
</evidence>
<dbReference type="EC" id="3.4.24.-" evidence="11"/>
<feature type="domain" description="Peptidase M12A" evidence="12">
    <location>
        <begin position="16"/>
        <end position="215"/>
    </location>
</feature>
<dbReference type="InterPro" id="IPR034035">
    <property type="entry name" value="Astacin-like_dom"/>
</dbReference>
<dbReference type="PROSITE" id="PS51864">
    <property type="entry name" value="ASTACIN"/>
    <property type="match status" value="1"/>
</dbReference>
<evidence type="ECO:0000256" key="11">
    <source>
        <dbReference type="RuleBase" id="RU361183"/>
    </source>
</evidence>
<dbReference type="GO" id="GO:0006508">
    <property type="term" value="P:proteolysis"/>
    <property type="evidence" value="ECO:0007669"/>
    <property type="project" value="UniProtKB-KW"/>
</dbReference>
<evidence type="ECO:0000256" key="6">
    <source>
        <dbReference type="ARBA" id="ARBA00023049"/>
    </source>
</evidence>
<evidence type="ECO:0000256" key="8">
    <source>
        <dbReference type="ARBA" id="ARBA00023157"/>
    </source>
</evidence>
<dbReference type="KEGG" id="fas:105264919"/>
<dbReference type="Pfam" id="PF01400">
    <property type="entry name" value="Astacin"/>
    <property type="match status" value="1"/>
</dbReference>
<protein>
    <recommendedName>
        <fullName evidence="11">Metalloendopeptidase</fullName>
        <ecNumber evidence="11">3.4.24.-</ecNumber>
    </recommendedName>
</protein>
<keyword evidence="4 10" id="KW-0378">Hydrolase</keyword>
<keyword evidence="13" id="KW-1185">Reference proteome</keyword>
<dbReference type="InterPro" id="IPR024079">
    <property type="entry name" value="MetalloPept_cat_dom_sf"/>
</dbReference>
<evidence type="ECO:0000313" key="14">
    <source>
        <dbReference type="RefSeq" id="XP_011300428.1"/>
    </source>
</evidence>
<comment type="caution">
    <text evidence="10">Lacks conserved residue(s) required for the propagation of feature annotation.</text>
</comment>
<feature type="binding site" evidence="10">
    <location>
        <position position="115"/>
    </location>
    <ligand>
        <name>Zn(2+)</name>
        <dbReference type="ChEBI" id="CHEBI:29105"/>
        <note>catalytic</note>
    </ligand>
</feature>
<evidence type="ECO:0000256" key="3">
    <source>
        <dbReference type="ARBA" id="ARBA00022729"/>
    </source>
</evidence>
<accession>A0A9R1TXX3</accession>
<dbReference type="RefSeq" id="XP_011300428.1">
    <property type="nucleotide sequence ID" value="XM_011302126.1"/>
</dbReference>
<evidence type="ECO:0000256" key="4">
    <source>
        <dbReference type="ARBA" id="ARBA00022801"/>
    </source>
</evidence>
<keyword evidence="6 10" id="KW-0482">Metalloprotease</keyword>
<dbReference type="SUPFAM" id="SSF55486">
    <property type="entry name" value="Metalloproteases ('zincins'), catalytic domain"/>
    <property type="match status" value="1"/>
</dbReference>
<keyword evidence="3" id="KW-0732">Signal</keyword>
<keyword evidence="9" id="KW-0325">Glycoprotein</keyword>
<name>A0A9R1TXX3_9HYME</name>
<keyword evidence="8 10" id="KW-1015">Disulfide bond</keyword>
<dbReference type="OrthoDB" id="291007at2759"/>
<organism evidence="13 14">
    <name type="scientific">Fopius arisanus</name>
    <dbReference type="NCBI Taxonomy" id="64838"/>
    <lineage>
        <taxon>Eukaryota</taxon>
        <taxon>Metazoa</taxon>
        <taxon>Ecdysozoa</taxon>
        <taxon>Arthropoda</taxon>
        <taxon>Hexapoda</taxon>
        <taxon>Insecta</taxon>
        <taxon>Pterygota</taxon>
        <taxon>Neoptera</taxon>
        <taxon>Endopterygota</taxon>
        <taxon>Hymenoptera</taxon>
        <taxon>Apocrita</taxon>
        <taxon>Ichneumonoidea</taxon>
        <taxon>Braconidae</taxon>
        <taxon>Opiinae</taxon>
        <taxon>Fopius</taxon>
    </lineage>
</organism>
<dbReference type="GO" id="GO:0008270">
    <property type="term" value="F:zinc ion binding"/>
    <property type="evidence" value="ECO:0007669"/>
    <property type="project" value="UniProtKB-UniRule"/>
</dbReference>
<feature type="active site" evidence="10">
    <location>
        <position position="112"/>
    </location>
</feature>
<reference evidence="14" key="1">
    <citation type="submission" date="2025-08" db="UniProtKB">
        <authorList>
            <consortium name="RefSeq"/>
        </authorList>
    </citation>
    <scope>IDENTIFICATION</scope>
    <source>
        <strain evidence="14">USDA-PBARC FA_bdor</strain>
        <tissue evidence="14">Whole organism</tissue>
    </source>
</reference>
<gene>
    <name evidence="14" type="primary">LOC105264919</name>
</gene>
<dbReference type="InterPro" id="IPR001506">
    <property type="entry name" value="Peptidase_M12A"/>
</dbReference>
<dbReference type="InterPro" id="IPR006026">
    <property type="entry name" value="Peptidase_Metallo"/>
</dbReference>
<dbReference type="FunFam" id="3.40.390.10:FF:000015">
    <property type="entry name" value="Meprin A subunit"/>
    <property type="match status" value="1"/>
</dbReference>
<evidence type="ECO:0000256" key="2">
    <source>
        <dbReference type="ARBA" id="ARBA00022723"/>
    </source>
</evidence>
<dbReference type="Proteomes" id="UP000694866">
    <property type="component" value="Unplaced"/>
</dbReference>
<evidence type="ECO:0000256" key="9">
    <source>
        <dbReference type="ARBA" id="ARBA00023180"/>
    </source>
</evidence>
<keyword evidence="5 10" id="KW-0862">Zinc</keyword>
<keyword evidence="1 10" id="KW-0645">Protease</keyword>
<evidence type="ECO:0000256" key="7">
    <source>
        <dbReference type="ARBA" id="ARBA00023145"/>
    </source>
</evidence>
<evidence type="ECO:0000256" key="10">
    <source>
        <dbReference type="PROSITE-ProRule" id="PRU01211"/>
    </source>
</evidence>
<evidence type="ECO:0000259" key="12">
    <source>
        <dbReference type="PROSITE" id="PS51864"/>
    </source>
</evidence>
<dbReference type="GeneID" id="105264919"/>
<dbReference type="AlphaFoldDB" id="A0A9R1TXX3"/>
<sequence>MEGDIMMGPNDHEDVKGLLDMSRRWPNGVVPFVIKDGHFSERDVTRIYQAMEEYHQRTCLQFRWYDKSIDKDYISFQSSKPGCWSSVGRQGAGQAINLQLPKCIRHGSIIHEIMHAIGFHHQHSTYNRDEYIEVVWENIKTGKQKNFKKYEEDTVTDFGVGYDYKSIMHYSRKVFSANGKPTIIPKEEGVKIGQREKLSDKDVLKIQGMYKNECSTRHNVT</sequence>
<dbReference type="PANTHER" id="PTHR10127">
    <property type="entry name" value="DISCOIDIN, CUB, EGF, LAMININ , AND ZINC METALLOPROTEASE DOMAIN CONTAINING"/>
    <property type="match status" value="1"/>
</dbReference>
<keyword evidence="7" id="KW-0865">Zymogen</keyword>